<dbReference type="GO" id="GO:0016567">
    <property type="term" value="P:protein ubiquitination"/>
    <property type="evidence" value="ECO:0007669"/>
    <property type="project" value="InterPro"/>
</dbReference>
<evidence type="ECO:0000313" key="11">
    <source>
        <dbReference type="EMBL" id="KAF2446737.1"/>
    </source>
</evidence>
<dbReference type="Pfam" id="PF01485">
    <property type="entry name" value="IBR"/>
    <property type="match status" value="1"/>
</dbReference>
<dbReference type="PROSITE" id="PS51873">
    <property type="entry name" value="TRIAD"/>
    <property type="match status" value="1"/>
</dbReference>
<gene>
    <name evidence="11" type="ORF">P171DRAFT_238268</name>
</gene>
<comment type="caution">
    <text evidence="11">The sequence shown here is derived from an EMBL/GenBank/DDBJ whole genome shotgun (WGS) entry which is preliminary data.</text>
</comment>
<organism evidence="11 12">
    <name type="scientific">Karstenula rhodostoma CBS 690.94</name>
    <dbReference type="NCBI Taxonomy" id="1392251"/>
    <lineage>
        <taxon>Eukaryota</taxon>
        <taxon>Fungi</taxon>
        <taxon>Dikarya</taxon>
        <taxon>Ascomycota</taxon>
        <taxon>Pezizomycotina</taxon>
        <taxon>Dothideomycetes</taxon>
        <taxon>Pleosporomycetidae</taxon>
        <taxon>Pleosporales</taxon>
        <taxon>Massarineae</taxon>
        <taxon>Didymosphaeriaceae</taxon>
        <taxon>Karstenula</taxon>
    </lineage>
</organism>
<dbReference type="Proteomes" id="UP000799764">
    <property type="component" value="Unassembled WGS sequence"/>
</dbReference>
<keyword evidence="7" id="KW-0833">Ubl conjugation pathway</keyword>
<dbReference type="GO" id="GO:0061630">
    <property type="term" value="F:ubiquitin protein ligase activity"/>
    <property type="evidence" value="ECO:0007669"/>
    <property type="project" value="UniProtKB-EC"/>
</dbReference>
<keyword evidence="8" id="KW-0862">Zinc</keyword>
<dbReference type="EMBL" id="MU001497">
    <property type="protein sequence ID" value="KAF2446737.1"/>
    <property type="molecule type" value="Genomic_DNA"/>
</dbReference>
<dbReference type="AlphaFoldDB" id="A0A9P4UF02"/>
<evidence type="ECO:0000259" key="10">
    <source>
        <dbReference type="PROSITE" id="PS51873"/>
    </source>
</evidence>
<feature type="domain" description="RING-type" evidence="10">
    <location>
        <begin position="1"/>
        <end position="214"/>
    </location>
</feature>
<evidence type="ECO:0000256" key="6">
    <source>
        <dbReference type="ARBA" id="ARBA00022771"/>
    </source>
</evidence>
<keyword evidence="5" id="KW-0677">Repeat</keyword>
<feature type="compositionally biased region" description="Basic and acidic residues" evidence="9">
    <location>
        <begin position="228"/>
        <end position="245"/>
    </location>
</feature>
<feature type="compositionally biased region" description="Polar residues" evidence="9">
    <location>
        <begin position="437"/>
        <end position="447"/>
    </location>
</feature>
<feature type="region of interest" description="Disordered" evidence="9">
    <location>
        <begin position="325"/>
        <end position="379"/>
    </location>
</feature>
<dbReference type="Gene3D" id="1.20.120.1750">
    <property type="match status" value="1"/>
</dbReference>
<feature type="compositionally biased region" description="Basic and acidic residues" evidence="9">
    <location>
        <begin position="363"/>
        <end position="373"/>
    </location>
</feature>
<evidence type="ECO:0000256" key="1">
    <source>
        <dbReference type="ARBA" id="ARBA00001798"/>
    </source>
</evidence>
<dbReference type="OrthoDB" id="10009520at2759"/>
<feature type="compositionally biased region" description="Low complexity" evidence="9">
    <location>
        <begin position="425"/>
        <end position="436"/>
    </location>
</feature>
<dbReference type="InterPro" id="IPR031127">
    <property type="entry name" value="E3_UB_ligase_RBR"/>
</dbReference>
<dbReference type="EC" id="2.3.2.31" evidence="2"/>
<evidence type="ECO:0000256" key="7">
    <source>
        <dbReference type="ARBA" id="ARBA00022786"/>
    </source>
</evidence>
<feature type="region of interest" description="Disordered" evidence="9">
    <location>
        <begin position="228"/>
        <end position="269"/>
    </location>
</feature>
<evidence type="ECO:0000313" key="12">
    <source>
        <dbReference type="Proteomes" id="UP000799764"/>
    </source>
</evidence>
<evidence type="ECO:0000256" key="9">
    <source>
        <dbReference type="SAM" id="MobiDB-lite"/>
    </source>
</evidence>
<proteinExistence type="predicted"/>
<dbReference type="CDD" id="cd22584">
    <property type="entry name" value="Rcat_RBR_unk"/>
    <property type="match status" value="1"/>
</dbReference>
<keyword evidence="4" id="KW-0479">Metal-binding</keyword>
<protein>
    <recommendedName>
        <fullName evidence="2">RBR-type E3 ubiquitin transferase</fullName>
        <ecNumber evidence="2">2.3.2.31</ecNumber>
    </recommendedName>
</protein>
<dbReference type="GO" id="GO:0008270">
    <property type="term" value="F:zinc ion binding"/>
    <property type="evidence" value="ECO:0007669"/>
    <property type="project" value="UniProtKB-KW"/>
</dbReference>
<keyword evidence="3" id="KW-0808">Transferase</keyword>
<evidence type="ECO:0000256" key="2">
    <source>
        <dbReference type="ARBA" id="ARBA00012251"/>
    </source>
</evidence>
<dbReference type="PANTHER" id="PTHR11685">
    <property type="entry name" value="RBR FAMILY RING FINGER AND IBR DOMAIN-CONTAINING"/>
    <property type="match status" value="1"/>
</dbReference>
<evidence type="ECO:0000256" key="3">
    <source>
        <dbReference type="ARBA" id="ARBA00022679"/>
    </source>
</evidence>
<dbReference type="SUPFAM" id="SSF57850">
    <property type="entry name" value="RING/U-box"/>
    <property type="match status" value="1"/>
</dbReference>
<accession>A0A9P4UF02</accession>
<evidence type="ECO:0000256" key="8">
    <source>
        <dbReference type="ARBA" id="ARBA00022833"/>
    </source>
</evidence>
<feature type="compositionally biased region" description="Acidic residues" evidence="9">
    <location>
        <begin position="251"/>
        <end position="269"/>
    </location>
</feature>
<feature type="region of interest" description="Disordered" evidence="9">
    <location>
        <begin position="394"/>
        <end position="457"/>
    </location>
</feature>
<keyword evidence="6" id="KW-0863">Zinc-finger</keyword>
<evidence type="ECO:0000256" key="4">
    <source>
        <dbReference type="ARBA" id="ARBA00022723"/>
    </source>
</evidence>
<name>A0A9P4UF02_9PLEO</name>
<sequence length="457" mass="50395">MPRECVICNEADSEESPLIELPCFKHWVCREGCIASYFENATSTESLYPPQCCREPIPLDRYDKFVPDDVKAAFLVKEQGEYTILPKYRVYCANASCGKFLHPSGHIHDTDGNITYAVCDGDDCFQATCCSCKTLLADGTEGHICKTSDHDQKFKETVNERGFKECFVCGAVVELAEACNHITCDCGNNFCYICGKEWTGDHGCPQYGPAHYDEEGFNVRGYHRDTGLNREGRTFQEQMRIDRGEGNGQDSDGDDEEDDEEDDDNGANGDELEDVLWQQILSHADPARRAMLESVDPDEREDALMQLQIELIDQGVVLDFQGPLALQQPQGDGDNEDELNDVDEEGEVDAQEDAQEDGAQEQGHQEDGVREVEAENVEVIQGIDPSMGDEELMFHFEEDIPTTEAAPQVPSDNSGNPGMAGAWVDSDAPSPDDIAPGTTSTIESSATPPDDPAELSD</sequence>
<comment type="catalytic activity">
    <reaction evidence="1">
        <text>[E2 ubiquitin-conjugating enzyme]-S-ubiquitinyl-L-cysteine + [acceptor protein]-L-lysine = [E2 ubiquitin-conjugating enzyme]-L-cysteine + [acceptor protein]-N(6)-ubiquitinyl-L-lysine.</text>
        <dbReference type="EC" id="2.3.2.31"/>
    </reaction>
</comment>
<dbReference type="InterPro" id="IPR044066">
    <property type="entry name" value="TRIAD_supradom"/>
</dbReference>
<dbReference type="InterPro" id="IPR002867">
    <property type="entry name" value="IBR_dom"/>
</dbReference>
<keyword evidence="12" id="KW-1185">Reference proteome</keyword>
<reference evidence="11" key="1">
    <citation type="journal article" date="2020" name="Stud. Mycol.">
        <title>101 Dothideomycetes genomes: a test case for predicting lifestyles and emergence of pathogens.</title>
        <authorList>
            <person name="Haridas S."/>
            <person name="Albert R."/>
            <person name="Binder M."/>
            <person name="Bloem J."/>
            <person name="Labutti K."/>
            <person name="Salamov A."/>
            <person name="Andreopoulos B."/>
            <person name="Baker S."/>
            <person name="Barry K."/>
            <person name="Bills G."/>
            <person name="Bluhm B."/>
            <person name="Cannon C."/>
            <person name="Castanera R."/>
            <person name="Culley D."/>
            <person name="Daum C."/>
            <person name="Ezra D."/>
            <person name="Gonzalez J."/>
            <person name="Henrissat B."/>
            <person name="Kuo A."/>
            <person name="Liang C."/>
            <person name="Lipzen A."/>
            <person name="Lutzoni F."/>
            <person name="Magnuson J."/>
            <person name="Mondo S."/>
            <person name="Nolan M."/>
            <person name="Ohm R."/>
            <person name="Pangilinan J."/>
            <person name="Park H.-J."/>
            <person name="Ramirez L."/>
            <person name="Alfaro M."/>
            <person name="Sun H."/>
            <person name="Tritt A."/>
            <person name="Yoshinaga Y."/>
            <person name="Zwiers L.-H."/>
            <person name="Turgeon B."/>
            <person name="Goodwin S."/>
            <person name="Spatafora J."/>
            <person name="Crous P."/>
            <person name="Grigoriev I."/>
        </authorList>
    </citation>
    <scope>NUCLEOTIDE SEQUENCE</scope>
    <source>
        <strain evidence="11">CBS 690.94</strain>
    </source>
</reference>
<evidence type="ECO:0000256" key="5">
    <source>
        <dbReference type="ARBA" id="ARBA00022737"/>
    </source>
</evidence>
<feature type="compositionally biased region" description="Acidic residues" evidence="9">
    <location>
        <begin position="333"/>
        <end position="359"/>
    </location>
</feature>